<dbReference type="AlphaFoldDB" id="A0A914QYQ4"/>
<dbReference type="Proteomes" id="UP000887578">
    <property type="component" value="Unplaced"/>
</dbReference>
<feature type="region of interest" description="Disordered" evidence="1">
    <location>
        <begin position="1"/>
        <end position="29"/>
    </location>
</feature>
<evidence type="ECO:0000313" key="3">
    <source>
        <dbReference type="WBParaSite" id="PDA_v2.g9461.t1"/>
    </source>
</evidence>
<dbReference type="WBParaSite" id="PDA_v2.g9461.t1">
    <property type="protein sequence ID" value="PDA_v2.g9461.t1"/>
    <property type="gene ID" value="PDA_v2.g9461"/>
</dbReference>
<protein>
    <submittedName>
        <fullName evidence="3">Uncharacterized protein</fullName>
    </submittedName>
</protein>
<name>A0A914QYQ4_9BILA</name>
<feature type="compositionally biased region" description="Basic and acidic residues" evidence="1">
    <location>
        <begin position="12"/>
        <end position="29"/>
    </location>
</feature>
<sequence>MVVVRSSRRQNPRSDFRETPYKRSDGEQYRQQKIRELKHLSKTVTSINAEQRALRDKLEEVKQIAVEQLGDFHSENAEVIKSMQAGKALSPTAITDVDFLFGRYLNTVQEYQRIKQIKFEIDSEAYAIRKSRNELQIVVQRQNRDR</sequence>
<evidence type="ECO:0000256" key="1">
    <source>
        <dbReference type="SAM" id="MobiDB-lite"/>
    </source>
</evidence>
<evidence type="ECO:0000313" key="2">
    <source>
        <dbReference type="Proteomes" id="UP000887578"/>
    </source>
</evidence>
<proteinExistence type="predicted"/>
<feature type="compositionally biased region" description="Basic residues" evidence="1">
    <location>
        <begin position="1"/>
        <end position="11"/>
    </location>
</feature>
<accession>A0A914QYQ4</accession>
<keyword evidence="2" id="KW-1185">Reference proteome</keyword>
<organism evidence="2 3">
    <name type="scientific">Panagrolaimus davidi</name>
    <dbReference type="NCBI Taxonomy" id="227884"/>
    <lineage>
        <taxon>Eukaryota</taxon>
        <taxon>Metazoa</taxon>
        <taxon>Ecdysozoa</taxon>
        <taxon>Nematoda</taxon>
        <taxon>Chromadorea</taxon>
        <taxon>Rhabditida</taxon>
        <taxon>Tylenchina</taxon>
        <taxon>Panagrolaimomorpha</taxon>
        <taxon>Panagrolaimoidea</taxon>
        <taxon>Panagrolaimidae</taxon>
        <taxon>Panagrolaimus</taxon>
    </lineage>
</organism>
<reference evidence="3" key="1">
    <citation type="submission" date="2022-11" db="UniProtKB">
        <authorList>
            <consortium name="WormBaseParasite"/>
        </authorList>
    </citation>
    <scope>IDENTIFICATION</scope>
</reference>